<keyword evidence="3" id="KW-0804">Transcription</keyword>
<dbReference type="InterPro" id="IPR009057">
    <property type="entry name" value="Homeodomain-like_sf"/>
</dbReference>
<dbReference type="PANTHER" id="PTHR30055:SF234">
    <property type="entry name" value="HTH-TYPE TRANSCRIPTIONAL REGULATOR BETI"/>
    <property type="match status" value="1"/>
</dbReference>
<reference evidence="7 8" key="1">
    <citation type="journal article" date="2014" name="Int. J. Syst. Evol. Microbiol.">
        <title>Complete genome sequence of Corynebacterium casei LMG S-19264T (=DSM 44701T), isolated from a smear-ripened cheese.</title>
        <authorList>
            <consortium name="US DOE Joint Genome Institute (JGI-PGF)"/>
            <person name="Walter F."/>
            <person name="Albersmeier A."/>
            <person name="Kalinowski J."/>
            <person name="Ruckert C."/>
        </authorList>
    </citation>
    <scope>NUCLEOTIDE SEQUENCE [LARGE SCALE GENOMIC DNA]</scope>
    <source>
        <strain evidence="7 8">CGMCC 4.7111</strain>
    </source>
</reference>
<dbReference type="SUPFAM" id="SSF48498">
    <property type="entry name" value="Tetracyclin repressor-like, C-terminal domain"/>
    <property type="match status" value="1"/>
</dbReference>
<dbReference type="Gene3D" id="1.10.357.10">
    <property type="entry name" value="Tetracycline Repressor, domain 2"/>
    <property type="match status" value="1"/>
</dbReference>
<keyword evidence="8" id="KW-1185">Reference proteome</keyword>
<protein>
    <recommendedName>
        <fullName evidence="6">HTH tetR-type domain-containing protein</fullName>
    </recommendedName>
</protein>
<dbReference type="SUPFAM" id="SSF46689">
    <property type="entry name" value="Homeodomain-like"/>
    <property type="match status" value="1"/>
</dbReference>
<evidence type="ECO:0000313" key="7">
    <source>
        <dbReference type="EMBL" id="GGN49585.1"/>
    </source>
</evidence>
<dbReference type="GO" id="GO:0003700">
    <property type="term" value="F:DNA-binding transcription factor activity"/>
    <property type="evidence" value="ECO:0007669"/>
    <property type="project" value="TreeGrafter"/>
</dbReference>
<accession>A0A917XSQ7</accession>
<gene>
    <name evidence="7" type="ORF">GCM10011579_003440</name>
</gene>
<dbReference type="InterPro" id="IPR036271">
    <property type="entry name" value="Tet_transcr_reg_TetR-rel_C_sf"/>
</dbReference>
<evidence type="ECO:0000313" key="8">
    <source>
        <dbReference type="Proteomes" id="UP000600365"/>
    </source>
</evidence>
<dbReference type="InterPro" id="IPR001647">
    <property type="entry name" value="HTH_TetR"/>
</dbReference>
<dbReference type="AlphaFoldDB" id="A0A917XSQ7"/>
<organism evidence="7 8">
    <name type="scientific">Streptomyces albiflavescens</name>
    <dbReference type="NCBI Taxonomy" id="1623582"/>
    <lineage>
        <taxon>Bacteria</taxon>
        <taxon>Bacillati</taxon>
        <taxon>Actinomycetota</taxon>
        <taxon>Actinomycetes</taxon>
        <taxon>Kitasatosporales</taxon>
        <taxon>Streptomycetaceae</taxon>
        <taxon>Streptomyces</taxon>
    </lineage>
</organism>
<evidence type="ECO:0000256" key="2">
    <source>
        <dbReference type="ARBA" id="ARBA00023125"/>
    </source>
</evidence>
<proteinExistence type="predicted"/>
<keyword evidence="2 4" id="KW-0238">DNA-binding</keyword>
<keyword evidence="1" id="KW-0805">Transcription regulation</keyword>
<evidence type="ECO:0000256" key="3">
    <source>
        <dbReference type="ARBA" id="ARBA00023163"/>
    </source>
</evidence>
<dbReference type="PANTHER" id="PTHR30055">
    <property type="entry name" value="HTH-TYPE TRANSCRIPTIONAL REGULATOR RUTR"/>
    <property type="match status" value="1"/>
</dbReference>
<evidence type="ECO:0000256" key="4">
    <source>
        <dbReference type="PROSITE-ProRule" id="PRU00335"/>
    </source>
</evidence>
<comment type="caution">
    <text evidence="7">The sequence shown here is derived from an EMBL/GenBank/DDBJ whole genome shotgun (WGS) entry which is preliminary data.</text>
</comment>
<evidence type="ECO:0000256" key="1">
    <source>
        <dbReference type="ARBA" id="ARBA00023015"/>
    </source>
</evidence>
<feature type="domain" description="HTH tetR-type" evidence="6">
    <location>
        <begin position="78"/>
        <end position="138"/>
    </location>
</feature>
<name>A0A917XSQ7_9ACTN</name>
<dbReference type="InterPro" id="IPR050109">
    <property type="entry name" value="HTH-type_TetR-like_transc_reg"/>
</dbReference>
<evidence type="ECO:0000259" key="6">
    <source>
        <dbReference type="PROSITE" id="PS50977"/>
    </source>
</evidence>
<sequence length="275" mass="30452">MSVSRRDGARSGARFVDALPKGPTGRIRSPCAFVTLASDSTNVSGVETTAHEEIDGEKTPPMAPLSHLREPPTTKRGARTRAALVKAARKVFEREGYLDTRLTDITKEAQCAAGSFYTYFANKEEVLAAVLLEAQEDMMHPGMGRVQGNDDPYAVLEASNRAYLEAYKRNAKLMALLEQVAQVEPEFREFRSRRADAFIRRNARGIADLQARGFADREVDPTMASRALSGMVSVMAYNTFVLGERQEDGTPLDFEELVSTVTRLWANALRFPGDR</sequence>
<dbReference type="EMBL" id="BMMM01000001">
    <property type="protein sequence ID" value="GGN49585.1"/>
    <property type="molecule type" value="Genomic_DNA"/>
</dbReference>
<evidence type="ECO:0000256" key="5">
    <source>
        <dbReference type="SAM" id="MobiDB-lite"/>
    </source>
</evidence>
<dbReference type="Proteomes" id="UP000600365">
    <property type="component" value="Unassembled WGS sequence"/>
</dbReference>
<dbReference type="PROSITE" id="PS50977">
    <property type="entry name" value="HTH_TETR_2"/>
    <property type="match status" value="1"/>
</dbReference>
<feature type="DNA-binding region" description="H-T-H motif" evidence="4">
    <location>
        <begin position="101"/>
        <end position="120"/>
    </location>
</feature>
<dbReference type="Gene3D" id="1.10.10.60">
    <property type="entry name" value="Homeodomain-like"/>
    <property type="match status" value="1"/>
</dbReference>
<dbReference type="GO" id="GO:0000976">
    <property type="term" value="F:transcription cis-regulatory region binding"/>
    <property type="evidence" value="ECO:0007669"/>
    <property type="project" value="TreeGrafter"/>
</dbReference>
<feature type="region of interest" description="Disordered" evidence="5">
    <location>
        <begin position="50"/>
        <end position="77"/>
    </location>
</feature>
<dbReference type="Pfam" id="PF00440">
    <property type="entry name" value="TetR_N"/>
    <property type="match status" value="1"/>
</dbReference>
<dbReference type="PRINTS" id="PR00455">
    <property type="entry name" value="HTHTETR"/>
</dbReference>